<evidence type="ECO:0000313" key="3">
    <source>
        <dbReference type="EMBL" id="ACL62527.1"/>
    </source>
</evidence>
<dbReference type="NCBIfam" id="TIGR03414">
    <property type="entry name" value="ABC_choline_bnd"/>
    <property type="match status" value="1"/>
</dbReference>
<evidence type="ECO:0000259" key="2">
    <source>
        <dbReference type="Pfam" id="PF04069"/>
    </source>
</evidence>
<sequence length="312" mass="34178">MRVFLVRVLFGVSLFATPAAADPAACKTVRFADVGWTDITATTALASRILTGLGYTPKTQILSVPVTYASLGSKNIDVFLGNWMPTMEADRKPYLDKNEIEVLGPNLTGAKYTFAVPAYLYEAGLKSFSDISKSHRQLKGKIYGIEPGNDGNRMILGIIKNNTYNLGNFDLVESSEQGMLAQVERAIQRKEPILFLGWEPHPMNTKFPIRYLSGGDDTFGPNYGGAEIFTNLRAGYVAQCPNLGRLFKNLTFDLPTENVVMGSILFDGLDPEKAADKWLKANPGAWQRWLDGVETFDGKPGLPAARASLGLN</sequence>
<name>B8IVT7_METNO</name>
<dbReference type="InterPro" id="IPR007210">
    <property type="entry name" value="ABC_Gly_betaine_transp_sub-bd"/>
</dbReference>
<dbReference type="GO" id="GO:0042597">
    <property type="term" value="C:periplasmic space"/>
    <property type="evidence" value="ECO:0007669"/>
    <property type="project" value="InterPro"/>
</dbReference>
<dbReference type="GO" id="GO:0033265">
    <property type="term" value="F:choline binding"/>
    <property type="evidence" value="ECO:0007669"/>
    <property type="project" value="InterPro"/>
</dbReference>
<protein>
    <submittedName>
        <fullName evidence="3">Choline ABC transporter, periplasmic binding protein</fullName>
    </submittedName>
</protein>
<dbReference type="OrthoDB" id="9787902at2"/>
<evidence type="ECO:0000313" key="4">
    <source>
        <dbReference type="Proteomes" id="UP000008207"/>
    </source>
</evidence>
<feature type="signal peptide" evidence="1">
    <location>
        <begin position="1"/>
        <end position="21"/>
    </location>
</feature>
<accession>B8IVT7</accession>
<organism evidence="3 4">
    <name type="scientific">Methylobacterium nodulans (strain LMG 21967 / CNCM I-2342 / ORS 2060)</name>
    <dbReference type="NCBI Taxonomy" id="460265"/>
    <lineage>
        <taxon>Bacteria</taxon>
        <taxon>Pseudomonadati</taxon>
        <taxon>Pseudomonadota</taxon>
        <taxon>Alphaproteobacteria</taxon>
        <taxon>Hyphomicrobiales</taxon>
        <taxon>Methylobacteriaceae</taxon>
        <taxon>Methylobacterium</taxon>
    </lineage>
</organism>
<geneLocation type="plasmid" evidence="3 4">
    <name>pMNOD01</name>
</geneLocation>
<evidence type="ECO:0000256" key="1">
    <source>
        <dbReference type="SAM" id="SignalP"/>
    </source>
</evidence>
<dbReference type="Gene3D" id="3.40.190.10">
    <property type="entry name" value="Periplasmic binding protein-like II"/>
    <property type="match status" value="1"/>
</dbReference>
<dbReference type="GO" id="GO:0022857">
    <property type="term" value="F:transmembrane transporter activity"/>
    <property type="evidence" value="ECO:0007669"/>
    <property type="project" value="InterPro"/>
</dbReference>
<keyword evidence="4" id="KW-1185">Reference proteome</keyword>
<gene>
    <name evidence="3" type="ordered locus">Mnod_8403</name>
</gene>
<dbReference type="KEGG" id="mno:Mnod_8403"/>
<feature type="chain" id="PRO_5002872212" evidence="1">
    <location>
        <begin position="22"/>
        <end position="312"/>
    </location>
</feature>
<dbReference type="Pfam" id="PF04069">
    <property type="entry name" value="OpuAC"/>
    <property type="match status" value="1"/>
</dbReference>
<feature type="domain" description="ABC-type glycine betaine transport system substrate-binding" evidence="2">
    <location>
        <begin position="27"/>
        <end position="280"/>
    </location>
</feature>
<dbReference type="CDD" id="cd13640">
    <property type="entry name" value="PBP2_ChoX"/>
    <property type="match status" value="1"/>
</dbReference>
<dbReference type="EMBL" id="CP001350">
    <property type="protein sequence ID" value="ACL62527.1"/>
    <property type="molecule type" value="Genomic_DNA"/>
</dbReference>
<dbReference type="Proteomes" id="UP000008207">
    <property type="component" value="Plasmid pMNOD01"/>
</dbReference>
<dbReference type="GO" id="GO:0043190">
    <property type="term" value="C:ATP-binding cassette (ABC) transporter complex"/>
    <property type="evidence" value="ECO:0007669"/>
    <property type="project" value="InterPro"/>
</dbReference>
<proteinExistence type="predicted"/>
<dbReference type="Gene3D" id="3.40.190.100">
    <property type="entry name" value="Glycine betaine-binding periplasmic protein, domain 2"/>
    <property type="match status" value="1"/>
</dbReference>
<dbReference type="SUPFAM" id="SSF53850">
    <property type="entry name" value="Periplasmic binding protein-like II"/>
    <property type="match status" value="1"/>
</dbReference>
<dbReference type="InterPro" id="IPR017783">
    <property type="entry name" value="ABC_choline_sub-bd"/>
</dbReference>
<keyword evidence="1" id="KW-0732">Signal</keyword>
<reference evidence="4" key="1">
    <citation type="submission" date="2009-01" db="EMBL/GenBank/DDBJ databases">
        <title>Complete sequence of plasmid 1 of Methylobacterium nodulans ORS 2060.</title>
        <authorList>
            <consortium name="US DOE Joint Genome Institute"/>
            <person name="Lucas S."/>
            <person name="Copeland A."/>
            <person name="Lapidus A."/>
            <person name="Glavina del Rio T."/>
            <person name="Dalin E."/>
            <person name="Tice H."/>
            <person name="Bruce D."/>
            <person name="Goodwin L."/>
            <person name="Pitluck S."/>
            <person name="Sims D."/>
            <person name="Brettin T."/>
            <person name="Detter J.C."/>
            <person name="Han C."/>
            <person name="Larimer F."/>
            <person name="Land M."/>
            <person name="Hauser L."/>
            <person name="Kyrpides N."/>
            <person name="Ivanova N."/>
            <person name="Marx C.J."/>
            <person name="Richardson P."/>
        </authorList>
    </citation>
    <scope>NUCLEOTIDE SEQUENCE [LARGE SCALE GENOMIC DNA]</scope>
    <source>
        <strain evidence="4">LMG 21967 / CNCM I-2342 / ORS 2060</strain>
        <plasmid evidence="4">Plasmid pMNOD01</plasmid>
    </source>
</reference>
<dbReference type="HOGENOM" id="CLU_008673_1_1_5"/>
<keyword evidence="3" id="KW-0614">Plasmid</keyword>
<dbReference type="RefSeq" id="WP_015934071.1">
    <property type="nucleotide sequence ID" value="NC_011892.1"/>
</dbReference>
<dbReference type="AlphaFoldDB" id="B8IVT7"/>
<dbReference type="GO" id="GO:0015871">
    <property type="term" value="P:choline transport"/>
    <property type="evidence" value="ECO:0007669"/>
    <property type="project" value="InterPro"/>
</dbReference>